<keyword evidence="2 6" id="KW-0812">Transmembrane</keyword>
<feature type="domain" description="Bacterial surface antigen (D15)" evidence="7">
    <location>
        <begin position="566"/>
        <end position="764"/>
    </location>
</feature>
<organism evidence="8 9">
    <name type="scientific">Flammeovirga pacifica</name>
    <dbReference type="NCBI Taxonomy" id="915059"/>
    <lineage>
        <taxon>Bacteria</taxon>
        <taxon>Pseudomonadati</taxon>
        <taxon>Bacteroidota</taxon>
        <taxon>Cytophagia</taxon>
        <taxon>Cytophagales</taxon>
        <taxon>Flammeovirgaceae</taxon>
        <taxon>Flammeovirga</taxon>
    </lineage>
</organism>
<name>A0A1S1YWV6_FLAPC</name>
<dbReference type="Proteomes" id="UP000179797">
    <property type="component" value="Unassembled WGS sequence"/>
</dbReference>
<dbReference type="RefSeq" id="WP_044225334.1">
    <property type="nucleotide sequence ID" value="NZ_JRYR02000001.1"/>
</dbReference>
<dbReference type="InterPro" id="IPR039910">
    <property type="entry name" value="D15-like"/>
</dbReference>
<proteinExistence type="predicted"/>
<dbReference type="OrthoDB" id="9814535at2"/>
<gene>
    <name evidence="8" type="ORF">NH26_03540</name>
</gene>
<evidence type="ECO:0000256" key="1">
    <source>
        <dbReference type="ARBA" id="ARBA00004370"/>
    </source>
</evidence>
<dbReference type="GO" id="GO:0019867">
    <property type="term" value="C:outer membrane"/>
    <property type="evidence" value="ECO:0007669"/>
    <property type="project" value="InterPro"/>
</dbReference>
<dbReference type="PANTHER" id="PTHR12815:SF47">
    <property type="entry name" value="TRANSLOCATION AND ASSEMBLY MODULE SUBUNIT TAMA"/>
    <property type="match status" value="1"/>
</dbReference>
<sequence length="766" mass="87964">MKINKYIYILGITFIFFGCSITKYIEEDRSIYTGAIIKYDTPDSIKVDDDLKYDLSENLSISPNKKTSSWFYYKAQNAKRPKGLKKRLNNTFGEKPVYYDENVSKKTVELLTSTLNNNGFFDSKVKYHKKYDSAAKSMSVDYLVVVKEKPYVLDSIHWDLEEENPFNNRIEKLRNLSVLKSGNRYSLKAFREERIRLNNALKDSGYYFFSSNYLMFDLDSANRDRTINVYANFKEMPPKVTRQYEIDSVVLQPDFDLDGLNVSKRNHKKVDIDSGIVYFGDPVNLKPRILDETLQLRSGEKYSRHDHQASLKQFSGLGVFKYVNMEFEPKETVDPYNGKMNVNAKMSQVTLHSVSTELSMSTWSTGYTGPELDFTWKNRNTFGGAEKLSFTLFTGVQKQFGGNSNGVDVIFWYGFDTKLSIPRVIAPFDVRPGGDFYIPYTNFGLGFKRYHFFPSYTLNYFNTSYGFDWRTNEEIRHTLNPVSISYQATGSTDGKDIGEVFPSLKESFQNQFILGSNYTFEYAPIWDKKLKNSSFYYKGNVDISGNLWYAIMQGTGQEKDPVDNQYKILGNPFSQYVKLTNDFRYYFKTTKRGEMATRFVIGYSKPWGNSSTLPFIKQYFVGGPNSIRAFRSRSLGPGSFYDPDGINTAGSFGNSGGDIKIEGSFEYRYDLHQYLKLAAFFDYGNVWLASADPERPGGEFALGKVIEEMAYGAGVGVRVDVQFFVIRLDFAIPLRVPYTPDDGDKWVIKKPSFNQLVFNLAIGYPF</sequence>
<evidence type="ECO:0000313" key="8">
    <source>
        <dbReference type="EMBL" id="OHX65484.1"/>
    </source>
</evidence>
<evidence type="ECO:0000313" key="9">
    <source>
        <dbReference type="Proteomes" id="UP000179797"/>
    </source>
</evidence>
<dbReference type="Pfam" id="PF01103">
    <property type="entry name" value="Omp85"/>
    <property type="match status" value="1"/>
</dbReference>
<comment type="caution">
    <text evidence="8">The sequence shown here is derived from an EMBL/GenBank/DDBJ whole genome shotgun (WGS) entry which is preliminary data.</text>
</comment>
<dbReference type="InterPro" id="IPR000184">
    <property type="entry name" value="Bac_surfAg_D15"/>
</dbReference>
<evidence type="ECO:0000256" key="5">
    <source>
        <dbReference type="ARBA" id="ARBA00023237"/>
    </source>
</evidence>
<keyword evidence="6" id="KW-1133">Transmembrane helix</keyword>
<protein>
    <recommendedName>
        <fullName evidence="7">Bacterial surface antigen (D15) domain-containing protein</fullName>
    </recommendedName>
</protein>
<dbReference type="Gene3D" id="2.40.160.50">
    <property type="entry name" value="membrane protein fhac: a member of the omp85/tpsb transporter family"/>
    <property type="match status" value="1"/>
</dbReference>
<keyword evidence="4 6" id="KW-0472">Membrane</keyword>
<dbReference type="PANTHER" id="PTHR12815">
    <property type="entry name" value="SORTING AND ASSEMBLY MACHINERY SAMM50 PROTEIN FAMILY MEMBER"/>
    <property type="match status" value="1"/>
</dbReference>
<evidence type="ECO:0000259" key="7">
    <source>
        <dbReference type="Pfam" id="PF01103"/>
    </source>
</evidence>
<keyword evidence="3" id="KW-0732">Signal</keyword>
<evidence type="ECO:0000256" key="2">
    <source>
        <dbReference type="ARBA" id="ARBA00022692"/>
    </source>
</evidence>
<keyword evidence="5" id="KW-0998">Cell outer membrane</keyword>
<reference evidence="8 9" key="1">
    <citation type="journal article" date="2012" name="Int. J. Syst. Evol. Microbiol.">
        <title>Flammeovirga pacifica sp. nov., isolated from deep-sea sediment.</title>
        <authorList>
            <person name="Xu H."/>
            <person name="Fu Y."/>
            <person name="Yang N."/>
            <person name="Ding Z."/>
            <person name="Lai Q."/>
            <person name="Zeng R."/>
        </authorList>
    </citation>
    <scope>NUCLEOTIDE SEQUENCE [LARGE SCALE GENOMIC DNA]</scope>
    <source>
        <strain evidence="9">DSM 24597 / LMG 26175 / WPAGA1</strain>
    </source>
</reference>
<dbReference type="PROSITE" id="PS51257">
    <property type="entry name" value="PROKAR_LIPOPROTEIN"/>
    <property type="match status" value="1"/>
</dbReference>
<dbReference type="STRING" id="915059.NH26_03540"/>
<dbReference type="EMBL" id="JRYR02000001">
    <property type="protein sequence ID" value="OHX65484.1"/>
    <property type="molecule type" value="Genomic_DNA"/>
</dbReference>
<evidence type="ECO:0000256" key="4">
    <source>
        <dbReference type="ARBA" id="ARBA00023136"/>
    </source>
</evidence>
<keyword evidence="9" id="KW-1185">Reference proteome</keyword>
<dbReference type="AlphaFoldDB" id="A0A1S1YWV6"/>
<accession>A0A1S1YWV6</accession>
<feature type="transmembrane region" description="Helical" evidence="6">
    <location>
        <begin position="7"/>
        <end position="25"/>
    </location>
</feature>
<evidence type="ECO:0000256" key="6">
    <source>
        <dbReference type="SAM" id="Phobius"/>
    </source>
</evidence>
<comment type="subcellular location">
    <subcellularLocation>
        <location evidence="1">Membrane</location>
    </subcellularLocation>
</comment>
<evidence type="ECO:0000256" key="3">
    <source>
        <dbReference type="ARBA" id="ARBA00022729"/>
    </source>
</evidence>